<name>K1L2C4_CECL9</name>
<feature type="signal peptide" evidence="5">
    <location>
        <begin position="1"/>
        <end position="24"/>
    </location>
</feature>
<dbReference type="RefSeq" id="WP_009185469.1">
    <property type="nucleotide sequence ID" value="NZ_AMGM01000037.1"/>
</dbReference>
<dbReference type="Gene3D" id="3.10.50.40">
    <property type="match status" value="2"/>
</dbReference>
<dbReference type="PROSITE" id="PS50059">
    <property type="entry name" value="FKBP_PPIASE"/>
    <property type="match status" value="1"/>
</dbReference>
<feature type="chain" id="PRO_5003847167" description="peptidylprolyl isomerase" evidence="5">
    <location>
        <begin position="25"/>
        <end position="319"/>
    </location>
</feature>
<keyword evidence="8" id="KW-1185">Reference proteome</keyword>
<accession>K1L2C4</accession>
<evidence type="ECO:0000256" key="3">
    <source>
        <dbReference type="ARBA" id="ARBA00023110"/>
    </source>
</evidence>
<sequence length="319" mass="36215">MKVRFSILVIATLMVLSSCFNSFESDFEKIVERDDRLVKEHLQRNNIDAEVTPLGFYFLKELEIEDAKNIQNGDTIGVYFEIKTLQGQLIASYLDESLPPKLFAHREGGLIPRAMNFASGLAREGETLQLFVPSYLAYQDYGFQQLIFPNSNLNIRVKYAKIYKRQDIEEIEEALMVNYLEANNLEGFQRTEEGLYLKILSEGDADSPAAGPDDMVFFTFQLFQLGEAESISEITNESNPFQFALGRSDNLDFLDLVITGLKTGAEFEVIAPSHLAFGATTQVFPFQIRKDLFARNFIPRIARPFEPVRMKGKVVQVGD</sequence>
<dbReference type="PROSITE" id="PS51257">
    <property type="entry name" value="PROKAR_LIPOPROTEIN"/>
    <property type="match status" value="1"/>
</dbReference>
<evidence type="ECO:0000313" key="7">
    <source>
        <dbReference type="EMBL" id="EKB48956.1"/>
    </source>
</evidence>
<gene>
    <name evidence="7" type="ORF">B879_02445</name>
</gene>
<evidence type="ECO:0000256" key="5">
    <source>
        <dbReference type="SAM" id="SignalP"/>
    </source>
</evidence>
<dbReference type="OrthoDB" id="9814548at2"/>
<protein>
    <recommendedName>
        <fullName evidence="2 4">peptidylprolyl isomerase</fullName>
        <ecNumber evidence="2 4">5.2.1.8</ecNumber>
    </recommendedName>
</protein>
<reference evidence="7 8" key="1">
    <citation type="journal article" date="2012" name="J. Bacteriol.">
        <title>Draft Genome Sequence of Cecembia lonarensis Strain LW9T, Isolated from Lonar Lake, a Haloalkaline Lake in India.</title>
        <authorList>
            <person name="Shivaji S."/>
            <person name="Ara S."/>
            <person name="Singh A."/>
            <person name="Pinnaka A.K."/>
        </authorList>
    </citation>
    <scope>NUCLEOTIDE SEQUENCE [LARGE SCALE GENOMIC DNA]</scope>
    <source>
        <strain evidence="7 8">LW9</strain>
    </source>
</reference>
<feature type="domain" description="PPIase FKBP-type" evidence="6">
    <location>
        <begin position="73"/>
        <end position="163"/>
    </location>
</feature>
<dbReference type="SUPFAM" id="SSF54534">
    <property type="entry name" value="FKBP-like"/>
    <property type="match status" value="2"/>
</dbReference>
<dbReference type="EMBL" id="AMGM01000037">
    <property type="protein sequence ID" value="EKB48956.1"/>
    <property type="molecule type" value="Genomic_DNA"/>
</dbReference>
<comment type="caution">
    <text evidence="7">The sequence shown here is derived from an EMBL/GenBank/DDBJ whole genome shotgun (WGS) entry which is preliminary data.</text>
</comment>
<organism evidence="7 8">
    <name type="scientific">Cecembia lonarensis (strain CCUG 58316 / KCTC 22772 / LW9)</name>
    <dbReference type="NCBI Taxonomy" id="1225176"/>
    <lineage>
        <taxon>Bacteria</taxon>
        <taxon>Pseudomonadati</taxon>
        <taxon>Bacteroidota</taxon>
        <taxon>Cytophagia</taxon>
        <taxon>Cytophagales</taxon>
        <taxon>Cyclobacteriaceae</taxon>
        <taxon>Cecembia</taxon>
    </lineage>
</organism>
<dbReference type="InterPro" id="IPR046357">
    <property type="entry name" value="PPIase_dom_sf"/>
</dbReference>
<comment type="catalytic activity">
    <reaction evidence="1 4">
        <text>[protein]-peptidylproline (omega=180) = [protein]-peptidylproline (omega=0)</text>
        <dbReference type="Rhea" id="RHEA:16237"/>
        <dbReference type="Rhea" id="RHEA-COMP:10747"/>
        <dbReference type="Rhea" id="RHEA-COMP:10748"/>
        <dbReference type="ChEBI" id="CHEBI:83833"/>
        <dbReference type="ChEBI" id="CHEBI:83834"/>
        <dbReference type="EC" id="5.2.1.8"/>
    </reaction>
</comment>
<dbReference type="GO" id="GO:0003755">
    <property type="term" value="F:peptidyl-prolyl cis-trans isomerase activity"/>
    <property type="evidence" value="ECO:0007669"/>
    <property type="project" value="UniProtKB-KW"/>
</dbReference>
<keyword evidence="3 4" id="KW-0697">Rotamase</keyword>
<evidence type="ECO:0000256" key="4">
    <source>
        <dbReference type="PROSITE-ProRule" id="PRU00277"/>
    </source>
</evidence>
<evidence type="ECO:0000256" key="1">
    <source>
        <dbReference type="ARBA" id="ARBA00000971"/>
    </source>
</evidence>
<evidence type="ECO:0000313" key="8">
    <source>
        <dbReference type="Proteomes" id="UP000004478"/>
    </source>
</evidence>
<dbReference type="AlphaFoldDB" id="K1L2C4"/>
<evidence type="ECO:0000256" key="2">
    <source>
        <dbReference type="ARBA" id="ARBA00013194"/>
    </source>
</evidence>
<proteinExistence type="predicted"/>
<dbReference type="EC" id="5.2.1.8" evidence="2 4"/>
<dbReference type="Proteomes" id="UP000004478">
    <property type="component" value="Unassembled WGS sequence"/>
</dbReference>
<keyword evidence="5" id="KW-0732">Signal</keyword>
<dbReference type="InterPro" id="IPR001179">
    <property type="entry name" value="PPIase_FKBP_dom"/>
</dbReference>
<keyword evidence="4 7" id="KW-0413">Isomerase</keyword>
<evidence type="ECO:0000259" key="6">
    <source>
        <dbReference type="PROSITE" id="PS50059"/>
    </source>
</evidence>